<dbReference type="GO" id="GO:0097367">
    <property type="term" value="F:carbohydrate derivative binding"/>
    <property type="evidence" value="ECO:0007669"/>
    <property type="project" value="InterPro"/>
</dbReference>
<evidence type="ECO:0000313" key="5">
    <source>
        <dbReference type="Proteomes" id="UP000595512"/>
    </source>
</evidence>
<reference evidence="3 5" key="2">
    <citation type="submission" date="2020-12" db="EMBL/GenBank/DDBJ databases">
        <title>Taxonomic evaluation of the Bacillus sporothermodurans group of bacteria based on whole genome sequences.</title>
        <authorList>
            <person name="Fiedler G."/>
            <person name="Herbstmann A.-D."/>
            <person name="Doll E."/>
            <person name="Wenning M."/>
            <person name="Brinks E."/>
            <person name="Kabisch J."/>
            <person name="Breitenwieser F."/>
            <person name="Lappann M."/>
            <person name="Boehnlein C."/>
            <person name="Franz C."/>
        </authorList>
    </citation>
    <scope>NUCLEOTIDE SEQUENCE [LARGE SCALE GENOMIC DNA]</scope>
    <source>
        <strain evidence="3 5">DSM 10599</strain>
    </source>
</reference>
<dbReference type="InterPro" id="IPR000281">
    <property type="entry name" value="HTH_RpiR"/>
</dbReference>
<reference evidence="2 4" key="1">
    <citation type="submission" date="2016-01" db="EMBL/GenBank/DDBJ databases">
        <title>Genome Sequences of Twelve Sporeforming Bacillus Species Isolated from Foods.</title>
        <authorList>
            <person name="Berendsen E.M."/>
            <person name="Wells-Bennik M.H."/>
            <person name="Krawcyk A.O."/>
            <person name="De Jong A."/>
            <person name="Holsappel S."/>
            <person name="Eijlander R.T."/>
            <person name="Kuipers O.P."/>
        </authorList>
    </citation>
    <scope>NUCLEOTIDE SEQUENCE [LARGE SCALE GENOMIC DNA]</scope>
    <source>
        <strain evidence="2 4">B4102</strain>
    </source>
</reference>
<dbReference type="KEGG" id="hspo:JGZ69_01240"/>
<dbReference type="InterPro" id="IPR036388">
    <property type="entry name" value="WH-like_DNA-bd_sf"/>
</dbReference>
<keyword evidence="4" id="KW-1185">Reference proteome</keyword>
<dbReference type="EMBL" id="CP066701">
    <property type="protein sequence ID" value="QQX25660.1"/>
    <property type="molecule type" value="Genomic_DNA"/>
</dbReference>
<dbReference type="PANTHER" id="PTHR30514">
    <property type="entry name" value="GLUCOKINASE"/>
    <property type="match status" value="1"/>
</dbReference>
<dbReference type="GO" id="GO:0003677">
    <property type="term" value="F:DNA binding"/>
    <property type="evidence" value="ECO:0007669"/>
    <property type="project" value="InterPro"/>
</dbReference>
<dbReference type="AlphaFoldDB" id="A0A150KTD4"/>
<dbReference type="RefSeq" id="WP_066232792.1">
    <property type="nucleotide sequence ID" value="NZ_CP066701.1"/>
</dbReference>
<dbReference type="SUPFAM" id="SSF46689">
    <property type="entry name" value="Homeodomain-like"/>
    <property type="match status" value="1"/>
</dbReference>
<dbReference type="STRING" id="46224.B4102_0301"/>
<dbReference type="InterPro" id="IPR009057">
    <property type="entry name" value="Homeodomain-like_sf"/>
</dbReference>
<dbReference type="GO" id="GO:1901135">
    <property type="term" value="P:carbohydrate derivative metabolic process"/>
    <property type="evidence" value="ECO:0007669"/>
    <property type="project" value="InterPro"/>
</dbReference>
<dbReference type="GO" id="GO:0003700">
    <property type="term" value="F:DNA-binding transcription factor activity"/>
    <property type="evidence" value="ECO:0007669"/>
    <property type="project" value="InterPro"/>
</dbReference>
<dbReference type="Proteomes" id="UP000075666">
    <property type="component" value="Unassembled WGS sequence"/>
</dbReference>
<gene>
    <name evidence="2" type="ORF">B4102_0301</name>
    <name evidence="3" type="ORF">JGZ69_01240</name>
</gene>
<dbReference type="OrthoDB" id="370421at2"/>
<dbReference type="EMBL" id="LQYN01000071">
    <property type="protein sequence ID" value="KYD02706.1"/>
    <property type="molecule type" value="Genomic_DNA"/>
</dbReference>
<dbReference type="Proteomes" id="UP000595512">
    <property type="component" value="Chromosome"/>
</dbReference>
<dbReference type="Gene3D" id="3.40.50.10490">
    <property type="entry name" value="Glucose-6-phosphate isomerase like protein, domain 1"/>
    <property type="match status" value="1"/>
</dbReference>
<dbReference type="InterPro" id="IPR035472">
    <property type="entry name" value="RpiR-like_SIS"/>
</dbReference>
<dbReference type="CDD" id="cd05013">
    <property type="entry name" value="SIS_RpiR"/>
    <property type="match status" value="1"/>
</dbReference>
<proteinExistence type="predicted"/>
<dbReference type="PROSITE" id="PS51071">
    <property type="entry name" value="HTH_RPIR"/>
    <property type="match status" value="1"/>
</dbReference>
<dbReference type="InterPro" id="IPR046348">
    <property type="entry name" value="SIS_dom_sf"/>
</dbReference>
<evidence type="ECO:0000313" key="4">
    <source>
        <dbReference type="Proteomes" id="UP000075666"/>
    </source>
</evidence>
<protein>
    <submittedName>
        <fullName evidence="3">MurR/RpiR family transcriptional regulator</fullName>
    </submittedName>
</protein>
<feature type="domain" description="HTH rpiR-type" evidence="1">
    <location>
        <begin position="1"/>
        <end position="70"/>
    </location>
</feature>
<organism evidence="2 4">
    <name type="scientific">Heyndrickxia sporothermodurans</name>
    <dbReference type="NCBI Taxonomy" id="46224"/>
    <lineage>
        <taxon>Bacteria</taxon>
        <taxon>Bacillati</taxon>
        <taxon>Bacillota</taxon>
        <taxon>Bacilli</taxon>
        <taxon>Bacillales</taxon>
        <taxon>Bacillaceae</taxon>
        <taxon>Heyndrickxia</taxon>
    </lineage>
</organism>
<dbReference type="InterPro" id="IPR047640">
    <property type="entry name" value="RpiR-like"/>
</dbReference>
<evidence type="ECO:0000313" key="2">
    <source>
        <dbReference type="EMBL" id="KYD02706.1"/>
    </source>
</evidence>
<dbReference type="Pfam" id="PF01418">
    <property type="entry name" value="HTH_6"/>
    <property type="match status" value="1"/>
</dbReference>
<dbReference type="SUPFAM" id="SSF53697">
    <property type="entry name" value="SIS domain"/>
    <property type="match status" value="1"/>
</dbReference>
<sequence length="271" mass="31521">MFDVQNLSQSQMRIAQWILHNESTVMIATEKEIAETVGVSIASVSRFWSKVGFKSLKAYKQYIKEKREITPAKKMVNTLVELEYTDVQSHHLNRSIHHLQTTLNHFQREQFEQAIAAIRQARCLFIYAPGPSLSLGELLSYRLSRFGINVRLIRWMGSEMLEELIQMDKECLVLLFCFGRVLKEGEVLLKHAKANRCKTIIVSDQLVMDIPLPYDLILYADRGAKEEFHSMIAPLFLMENLIIEIGKDQKSLSYMEKLHDIRKTYKEDLPR</sequence>
<name>A0A150KTD4_9BACI</name>
<dbReference type="PANTHER" id="PTHR30514:SF18">
    <property type="entry name" value="RPIR-FAMILY TRANSCRIPTIONAL REGULATOR"/>
    <property type="match status" value="1"/>
</dbReference>
<accession>A0A150KTD4</accession>
<evidence type="ECO:0000259" key="1">
    <source>
        <dbReference type="PROSITE" id="PS51071"/>
    </source>
</evidence>
<dbReference type="PATRIC" id="fig|46224.3.peg.3665"/>
<evidence type="ECO:0000313" key="3">
    <source>
        <dbReference type="EMBL" id="QQX25660.1"/>
    </source>
</evidence>
<dbReference type="Gene3D" id="1.10.10.10">
    <property type="entry name" value="Winged helix-like DNA-binding domain superfamily/Winged helix DNA-binding domain"/>
    <property type="match status" value="1"/>
</dbReference>